<proteinExistence type="predicted"/>
<dbReference type="EMBL" id="GGEC01064815">
    <property type="protein sequence ID" value="MBX45299.1"/>
    <property type="molecule type" value="Transcribed_RNA"/>
</dbReference>
<protein>
    <submittedName>
        <fullName evidence="1">Uncharacterized protein</fullName>
    </submittedName>
</protein>
<organism evidence="1">
    <name type="scientific">Rhizophora mucronata</name>
    <name type="common">Asiatic mangrove</name>
    <dbReference type="NCBI Taxonomy" id="61149"/>
    <lineage>
        <taxon>Eukaryota</taxon>
        <taxon>Viridiplantae</taxon>
        <taxon>Streptophyta</taxon>
        <taxon>Embryophyta</taxon>
        <taxon>Tracheophyta</taxon>
        <taxon>Spermatophyta</taxon>
        <taxon>Magnoliopsida</taxon>
        <taxon>eudicotyledons</taxon>
        <taxon>Gunneridae</taxon>
        <taxon>Pentapetalae</taxon>
        <taxon>rosids</taxon>
        <taxon>fabids</taxon>
        <taxon>Malpighiales</taxon>
        <taxon>Rhizophoraceae</taxon>
        <taxon>Rhizophora</taxon>
    </lineage>
</organism>
<sequence>MYHKKKPRKK</sequence>
<accession>A0A2P2NS29</accession>
<reference evidence="1" key="1">
    <citation type="submission" date="2018-02" db="EMBL/GenBank/DDBJ databases">
        <title>Rhizophora mucronata_Transcriptome.</title>
        <authorList>
            <person name="Meera S.P."/>
            <person name="Sreeshan A."/>
            <person name="Augustine A."/>
        </authorList>
    </citation>
    <scope>NUCLEOTIDE SEQUENCE</scope>
    <source>
        <tissue evidence="1">Leaf</tissue>
    </source>
</reference>
<name>A0A2P2NS29_RHIMU</name>
<evidence type="ECO:0000313" key="1">
    <source>
        <dbReference type="EMBL" id="MBX45299.1"/>
    </source>
</evidence>